<organism evidence="2">
    <name type="scientific">Chromera velia CCMP2878</name>
    <dbReference type="NCBI Taxonomy" id="1169474"/>
    <lineage>
        <taxon>Eukaryota</taxon>
        <taxon>Sar</taxon>
        <taxon>Alveolata</taxon>
        <taxon>Colpodellida</taxon>
        <taxon>Chromeraceae</taxon>
        <taxon>Chromera</taxon>
    </lineage>
</organism>
<dbReference type="GO" id="GO:0004672">
    <property type="term" value="F:protein kinase activity"/>
    <property type="evidence" value="ECO:0007669"/>
    <property type="project" value="InterPro"/>
</dbReference>
<dbReference type="PROSITE" id="PS50011">
    <property type="entry name" value="PROTEIN_KINASE_DOM"/>
    <property type="match status" value="1"/>
</dbReference>
<sequence>MEGYVVEEWLGGEFTVGNLEGSRLSLFNKVRERDQSRKAAGILRYDENQEDEVREILSGFKILIAPEEQLRGLFANVQPKAAWSGGRRGTEKVLVYVQDMHSGTLQKRRKEGVSFCGGVAVKILGDGSSALNAMHAAGCPHGALCPENVFIQCSEDEARFLLGGVTEMHLNACLWRRGSKVTQTKLNAGLLPYLCPLLLRKVQAAKKKGEKVVLSENEEIAADVFALGIVVAECLF</sequence>
<evidence type="ECO:0000313" key="2">
    <source>
        <dbReference type="EMBL" id="CEM38296.1"/>
    </source>
</evidence>
<name>A0A0G4H419_9ALVE</name>
<reference evidence="2" key="1">
    <citation type="submission" date="2014-11" db="EMBL/GenBank/DDBJ databases">
        <authorList>
            <person name="Otto D Thomas"/>
            <person name="Naeem Raeece"/>
        </authorList>
    </citation>
    <scope>NUCLEOTIDE SEQUENCE</scope>
</reference>
<dbReference type="InterPro" id="IPR000719">
    <property type="entry name" value="Prot_kinase_dom"/>
</dbReference>
<dbReference type="EMBL" id="CDMZ01001845">
    <property type="protein sequence ID" value="CEM38296.1"/>
    <property type="molecule type" value="Genomic_DNA"/>
</dbReference>
<dbReference type="InterPro" id="IPR011009">
    <property type="entry name" value="Kinase-like_dom_sf"/>
</dbReference>
<feature type="domain" description="Protein kinase" evidence="1">
    <location>
        <begin position="1"/>
        <end position="236"/>
    </location>
</feature>
<dbReference type="VEuPathDB" id="CryptoDB:Cvel_24565"/>
<gene>
    <name evidence="2" type="ORF">Cvel_24565</name>
</gene>
<dbReference type="AlphaFoldDB" id="A0A0G4H419"/>
<proteinExistence type="predicted"/>
<evidence type="ECO:0000259" key="1">
    <source>
        <dbReference type="PROSITE" id="PS50011"/>
    </source>
</evidence>
<accession>A0A0G4H419</accession>
<dbReference type="GO" id="GO:0005524">
    <property type="term" value="F:ATP binding"/>
    <property type="evidence" value="ECO:0007669"/>
    <property type="project" value="InterPro"/>
</dbReference>
<protein>
    <recommendedName>
        <fullName evidence="1">Protein kinase domain-containing protein</fullName>
    </recommendedName>
</protein>
<dbReference type="SUPFAM" id="SSF56112">
    <property type="entry name" value="Protein kinase-like (PK-like)"/>
    <property type="match status" value="1"/>
</dbReference>
<dbReference type="Gene3D" id="1.10.510.10">
    <property type="entry name" value="Transferase(Phosphotransferase) domain 1"/>
    <property type="match status" value="1"/>
</dbReference>